<dbReference type="InterPro" id="IPR029787">
    <property type="entry name" value="Nucleotide_cyclase"/>
</dbReference>
<dbReference type="SMART" id="SM00044">
    <property type="entry name" value="CYCc"/>
    <property type="match status" value="1"/>
</dbReference>
<protein>
    <submittedName>
        <fullName evidence="3">Adenylate/guanylate cyclase domain-containing protein</fullName>
    </submittedName>
</protein>
<keyword evidence="1" id="KW-1133">Transmembrane helix</keyword>
<feature type="transmembrane region" description="Helical" evidence="1">
    <location>
        <begin position="323"/>
        <end position="343"/>
    </location>
</feature>
<feature type="transmembrane region" description="Helical" evidence="1">
    <location>
        <begin position="350"/>
        <end position="370"/>
    </location>
</feature>
<dbReference type="SMART" id="SM01080">
    <property type="entry name" value="CHASE2"/>
    <property type="match status" value="1"/>
</dbReference>
<accession>A0ABT1XL35</accession>
<dbReference type="RefSeq" id="WP_257594140.1">
    <property type="nucleotide sequence ID" value="NZ_JANKHH010000001.1"/>
</dbReference>
<name>A0ABT1XL35_9SPHN</name>
<dbReference type="Pfam" id="PF00211">
    <property type="entry name" value="Guanylate_cyc"/>
    <property type="match status" value="1"/>
</dbReference>
<dbReference type="SUPFAM" id="SSF55073">
    <property type="entry name" value="Nucleotide cyclase"/>
    <property type="match status" value="1"/>
</dbReference>
<dbReference type="EMBL" id="JANKHH010000001">
    <property type="protein sequence ID" value="MCR2832375.1"/>
    <property type="molecule type" value="Genomic_DNA"/>
</dbReference>
<keyword evidence="1" id="KW-0812">Transmembrane</keyword>
<keyword evidence="4" id="KW-1185">Reference proteome</keyword>
<gene>
    <name evidence="3" type="ORF">NSO95_00330</name>
</gene>
<evidence type="ECO:0000313" key="4">
    <source>
        <dbReference type="Proteomes" id="UP001206067"/>
    </source>
</evidence>
<feature type="domain" description="Guanylate cyclase" evidence="2">
    <location>
        <begin position="444"/>
        <end position="576"/>
    </location>
</feature>
<dbReference type="Gene3D" id="3.30.70.1230">
    <property type="entry name" value="Nucleotide cyclase"/>
    <property type="match status" value="1"/>
</dbReference>
<dbReference type="Proteomes" id="UP001206067">
    <property type="component" value="Unassembled WGS sequence"/>
</dbReference>
<dbReference type="PROSITE" id="PS50125">
    <property type="entry name" value="GUANYLATE_CYCLASE_2"/>
    <property type="match status" value="1"/>
</dbReference>
<comment type="caution">
    <text evidence="3">The sequence shown here is derived from an EMBL/GenBank/DDBJ whole genome shotgun (WGS) entry which is preliminary data.</text>
</comment>
<dbReference type="Pfam" id="PF05226">
    <property type="entry name" value="CHASE2"/>
    <property type="match status" value="1"/>
</dbReference>
<reference evidence="3 4" key="1">
    <citation type="submission" date="2022-08" db="EMBL/GenBank/DDBJ databases">
        <title>Polyphasic taxonomy analysis of Qipengyuania sp.RS5-5.</title>
        <authorList>
            <person name="Xamxidin M."/>
            <person name="Wu M."/>
        </authorList>
    </citation>
    <scope>NUCLEOTIDE SEQUENCE [LARGE SCALE GENOMIC DNA]</scope>
    <source>
        <strain evidence="3 4">RS5-5</strain>
    </source>
</reference>
<evidence type="ECO:0000256" key="1">
    <source>
        <dbReference type="SAM" id="Phobius"/>
    </source>
</evidence>
<dbReference type="PANTHER" id="PTHR43081:SF1">
    <property type="entry name" value="ADENYLATE CYCLASE, TERMINAL-DIFFERENTIATION SPECIFIC"/>
    <property type="match status" value="1"/>
</dbReference>
<dbReference type="CDD" id="cd07302">
    <property type="entry name" value="CHD"/>
    <property type="match status" value="1"/>
</dbReference>
<keyword evidence="1" id="KW-0472">Membrane</keyword>
<feature type="transmembrane region" description="Helical" evidence="1">
    <location>
        <begin position="382"/>
        <end position="402"/>
    </location>
</feature>
<dbReference type="InterPro" id="IPR001054">
    <property type="entry name" value="A/G_cyclase"/>
</dbReference>
<evidence type="ECO:0000259" key="2">
    <source>
        <dbReference type="PROSITE" id="PS50125"/>
    </source>
</evidence>
<dbReference type="InterPro" id="IPR007890">
    <property type="entry name" value="CHASE2"/>
</dbReference>
<sequence>MSGKGGSGNGRRREAVIAVLLLLAALIPPFLTRHLPLAQAIERLAYDSYTYLLAPKVARDPEIVLLLYDDPTARDTGKTSPVDRTIIANAVRAADEAGAKSIGIDFFFVQPTEDEDAITGALADATVPVVMLYADPDRDGGSFWSAATASQSIPYQAEFWRKASSGRIVRSSPMIGNDDDDISRDWPTRAGNTPGTAAQIPLSAAMAGMTLEDFGYSGSIAFSRFAGDPPIEGAPPEAQPQPRGEAAGMFTDFSLIGFRDPASADALGPLLADKRVLIGLGIFNADRFATPITRIAGEQEIPGVAVHAHMLRQALDRNFPIPLPLWAAALVALVFAGSGALVGSLDRSRALIAAAVGLLLAVWAALPLLFRAIGIDLLSLPMFGWALSLAIALVGFSALAGARTSRERAFARGALGRYLPATVAQEILDNPEKLTLEGEERALFMLFTDLEGFTRISHSQPPRDTAAILNRYLDAMSEVILRHEGTIDKYVGDAIVAFWGAPIARLEDAHNAVACALALHECAETFRGELAAQGGELGRTRIGLHCGSVIVGNFGGRQRIQYTALGDAMNTAARLEGANKYLASDILLSGAVRDAAPQFAYLPLGQIVLSGVDTPIAVYQPVPEGERALAAQVQSALDGDQAALAQIRQKAADTPAVASLLERWETVAGGGAYVLGSK</sequence>
<organism evidence="3 4">
    <name type="scientific">Parerythrobacter lacustris</name>
    <dbReference type="NCBI Taxonomy" id="2969984"/>
    <lineage>
        <taxon>Bacteria</taxon>
        <taxon>Pseudomonadati</taxon>
        <taxon>Pseudomonadota</taxon>
        <taxon>Alphaproteobacteria</taxon>
        <taxon>Sphingomonadales</taxon>
        <taxon>Erythrobacteraceae</taxon>
        <taxon>Parerythrobacter</taxon>
    </lineage>
</organism>
<dbReference type="PANTHER" id="PTHR43081">
    <property type="entry name" value="ADENYLATE CYCLASE, TERMINAL-DIFFERENTIATION SPECIFIC-RELATED"/>
    <property type="match status" value="1"/>
</dbReference>
<evidence type="ECO:0000313" key="3">
    <source>
        <dbReference type="EMBL" id="MCR2832375.1"/>
    </source>
</evidence>
<proteinExistence type="predicted"/>
<dbReference type="InterPro" id="IPR050697">
    <property type="entry name" value="Adenylyl/Guanylyl_Cyclase_3/4"/>
</dbReference>